<name>A0A8J4DW14_9ACTN</name>
<dbReference type="Proteomes" id="UP000619260">
    <property type="component" value="Unassembled WGS sequence"/>
</dbReference>
<protein>
    <submittedName>
        <fullName evidence="2">Uncharacterized protein</fullName>
    </submittedName>
</protein>
<evidence type="ECO:0000313" key="3">
    <source>
        <dbReference type="Proteomes" id="UP000619260"/>
    </source>
</evidence>
<keyword evidence="3" id="KW-1185">Reference proteome</keyword>
<keyword evidence="1" id="KW-1133">Transmembrane helix</keyword>
<reference evidence="2" key="1">
    <citation type="submission" date="2021-01" db="EMBL/GenBank/DDBJ databases">
        <title>Whole genome shotgun sequence of Virgisporangium aliadipatigenens NBRC 105644.</title>
        <authorList>
            <person name="Komaki H."/>
            <person name="Tamura T."/>
        </authorList>
    </citation>
    <scope>NUCLEOTIDE SEQUENCE</scope>
    <source>
        <strain evidence="2">NBRC 105644</strain>
    </source>
</reference>
<dbReference type="RefSeq" id="WP_203905145.1">
    <property type="nucleotide sequence ID" value="NZ_BOPF01000054.1"/>
</dbReference>
<dbReference type="AlphaFoldDB" id="A0A8J4DW14"/>
<proteinExistence type="predicted"/>
<keyword evidence="1" id="KW-0812">Transmembrane</keyword>
<feature type="transmembrane region" description="Helical" evidence="1">
    <location>
        <begin position="12"/>
        <end position="36"/>
    </location>
</feature>
<comment type="caution">
    <text evidence="2">The sequence shown here is derived from an EMBL/GenBank/DDBJ whole genome shotgun (WGS) entry which is preliminary data.</text>
</comment>
<evidence type="ECO:0000313" key="2">
    <source>
        <dbReference type="EMBL" id="GIJ51748.1"/>
    </source>
</evidence>
<accession>A0A8J4DW14</accession>
<keyword evidence="1" id="KW-0472">Membrane</keyword>
<sequence>MSVDVPPAPSRLQTWLTGGGIALLVVIGLVLVAALFDTHTESGSARRPDRIVSAPLGGGPSEATFELLTGATAVTVRTADLPGLLYRVETPEGGSHTPYVTGERDSVQVHLLSTGANGPSTVSVALSRAVTWHLRMVGGVTDEVLDLATGRVGGVDLVGGAASIELSLPRPHGTVPVRMSGGANRWVVRPPADVPVRVSVDGGAGSVTVDGAARGGTAAGTVLTPDGWDAATDRYAVEAQAGVAALTIERL</sequence>
<gene>
    <name evidence="2" type="ORF">Val02_86340</name>
</gene>
<evidence type="ECO:0000256" key="1">
    <source>
        <dbReference type="SAM" id="Phobius"/>
    </source>
</evidence>
<dbReference type="EMBL" id="BOPF01000054">
    <property type="protein sequence ID" value="GIJ51748.1"/>
    <property type="molecule type" value="Genomic_DNA"/>
</dbReference>
<organism evidence="2 3">
    <name type="scientific">Virgisporangium aliadipatigenens</name>
    <dbReference type="NCBI Taxonomy" id="741659"/>
    <lineage>
        <taxon>Bacteria</taxon>
        <taxon>Bacillati</taxon>
        <taxon>Actinomycetota</taxon>
        <taxon>Actinomycetes</taxon>
        <taxon>Micromonosporales</taxon>
        <taxon>Micromonosporaceae</taxon>
        <taxon>Virgisporangium</taxon>
    </lineage>
</organism>